<proteinExistence type="inferred from homology"/>
<accession>A0A816H6H3</accession>
<protein>
    <submittedName>
        <fullName evidence="2">Uncharacterized protein</fullName>
    </submittedName>
</protein>
<dbReference type="InterPro" id="IPR026847">
    <property type="entry name" value="VPS13"/>
</dbReference>
<dbReference type="GO" id="GO:0045053">
    <property type="term" value="P:protein retention in Golgi apparatus"/>
    <property type="evidence" value="ECO:0007669"/>
    <property type="project" value="TreeGrafter"/>
</dbReference>
<evidence type="ECO:0000313" key="3">
    <source>
        <dbReference type="Proteomes" id="UP000663828"/>
    </source>
</evidence>
<reference evidence="2" key="1">
    <citation type="submission" date="2021-02" db="EMBL/GenBank/DDBJ databases">
        <authorList>
            <person name="Nowell W R."/>
        </authorList>
    </citation>
    <scope>NUCLEOTIDE SEQUENCE</scope>
</reference>
<dbReference type="PANTHER" id="PTHR16166">
    <property type="entry name" value="VACUOLAR PROTEIN SORTING-ASSOCIATED PROTEIN VPS13"/>
    <property type="match status" value="1"/>
</dbReference>
<dbReference type="AlphaFoldDB" id="A0A816H6H3"/>
<evidence type="ECO:0000256" key="1">
    <source>
        <dbReference type="ARBA" id="ARBA00006545"/>
    </source>
</evidence>
<evidence type="ECO:0000313" key="2">
    <source>
        <dbReference type="EMBL" id="CAF1684310.1"/>
    </source>
</evidence>
<gene>
    <name evidence="2" type="ORF">XAT740_LOCUS61444</name>
</gene>
<organism evidence="2 3">
    <name type="scientific">Adineta ricciae</name>
    <name type="common">Rotifer</name>
    <dbReference type="NCBI Taxonomy" id="249248"/>
    <lineage>
        <taxon>Eukaryota</taxon>
        <taxon>Metazoa</taxon>
        <taxon>Spiralia</taxon>
        <taxon>Gnathifera</taxon>
        <taxon>Rotifera</taxon>
        <taxon>Eurotatoria</taxon>
        <taxon>Bdelloidea</taxon>
        <taxon>Adinetida</taxon>
        <taxon>Adinetidae</taxon>
        <taxon>Adineta</taxon>
    </lineage>
</organism>
<comment type="similarity">
    <text evidence="1">Belongs to the VPS13 family.</text>
</comment>
<dbReference type="PANTHER" id="PTHR16166:SF93">
    <property type="entry name" value="INTERMEMBRANE LIPID TRANSFER PROTEIN VPS13"/>
    <property type="match status" value="1"/>
</dbReference>
<sequence length="321" mass="36460">MPSLAESMGQRVQIGIHNIGLSIVNDITREELLYVSLSKSKVVWTETKKSRVRPLSHEVNAHLEELYKTHVEQHEANPDDKQLVRKTYHMDQFRVYSFIFISNLIVFAFDTAELISSKGQRKVAKRQALDGLWIEYAWSVTSAALHIRINRVQIDNQLDYTMFPVVLYPVISKATGTDHAEKPFIELSVLESKTSRSTVMQFKYFKLLVQEFAVKIDQGLIVAILAFLRAEKSAAAPTINMDTDLEQIQKPLNAIIKAQTESPSGDTEMYFDNIHLSPLKIHVSFSMHGSKASEELLAEYPLVAFLLQTLNVAEVQDVILR</sequence>
<dbReference type="GO" id="GO:0006623">
    <property type="term" value="P:protein targeting to vacuole"/>
    <property type="evidence" value="ECO:0007669"/>
    <property type="project" value="TreeGrafter"/>
</dbReference>
<comment type="caution">
    <text evidence="2">The sequence shown here is derived from an EMBL/GenBank/DDBJ whole genome shotgun (WGS) entry which is preliminary data.</text>
</comment>
<feature type="non-terminal residue" evidence="2">
    <location>
        <position position="1"/>
    </location>
</feature>
<keyword evidence="3" id="KW-1185">Reference proteome</keyword>
<dbReference type="EMBL" id="CAJNOR010016149">
    <property type="protein sequence ID" value="CAF1684310.1"/>
    <property type="molecule type" value="Genomic_DNA"/>
</dbReference>
<dbReference type="Proteomes" id="UP000663828">
    <property type="component" value="Unassembled WGS sequence"/>
</dbReference>
<name>A0A816H6H3_ADIRI</name>